<dbReference type="Proteomes" id="UP001172681">
    <property type="component" value="Unassembled WGS sequence"/>
</dbReference>
<name>A0AA39CSD4_9EURO</name>
<gene>
    <name evidence="3" type="ORF">H2204_013082</name>
</gene>
<organism evidence="3 4">
    <name type="scientific">Knufia peltigerae</name>
    <dbReference type="NCBI Taxonomy" id="1002370"/>
    <lineage>
        <taxon>Eukaryota</taxon>
        <taxon>Fungi</taxon>
        <taxon>Dikarya</taxon>
        <taxon>Ascomycota</taxon>
        <taxon>Pezizomycotina</taxon>
        <taxon>Eurotiomycetes</taxon>
        <taxon>Chaetothyriomycetidae</taxon>
        <taxon>Chaetothyriales</taxon>
        <taxon>Trichomeriaceae</taxon>
        <taxon>Knufia</taxon>
    </lineage>
</organism>
<dbReference type="EMBL" id="JAPDRN010000143">
    <property type="protein sequence ID" value="KAJ9618351.1"/>
    <property type="molecule type" value="Genomic_DNA"/>
</dbReference>
<keyword evidence="4" id="KW-1185">Reference proteome</keyword>
<evidence type="ECO:0000313" key="4">
    <source>
        <dbReference type="Proteomes" id="UP001172681"/>
    </source>
</evidence>
<feature type="coiled-coil region" evidence="1">
    <location>
        <begin position="305"/>
        <end position="332"/>
    </location>
</feature>
<comment type="caution">
    <text evidence="3">The sequence shown here is derived from an EMBL/GenBank/DDBJ whole genome shotgun (WGS) entry which is preliminary data.</text>
</comment>
<feature type="compositionally biased region" description="Acidic residues" evidence="2">
    <location>
        <begin position="41"/>
        <end position="52"/>
    </location>
</feature>
<reference evidence="3" key="1">
    <citation type="submission" date="2022-10" db="EMBL/GenBank/DDBJ databases">
        <title>Culturing micro-colonial fungi from biological soil crusts in the Mojave desert and describing Neophaeococcomyces mojavensis, and introducing the new genera and species Taxawa tesnikishii.</title>
        <authorList>
            <person name="Kurbessoian T."/>
            <person name="Stajich J.E."/>
        </authorList>
    </citation>
    <scope>NUCLEOTIDE SEQUENCE</scope>
    <source>
        <strain evidence="3">TK_35</strain>
    </source>
</reference>
<feature type="compositionally biased region" description="Polar residues" evidence="2">
    <location>
        <begin position="15"/>
        <end position="24"/>
    </location>
</feature>
<evidence type="ECO:0000256" key="2">
    <source>
        <dbReference type="SAM" id="MobiDB-lite"/>
    </source>
</evidence>
<accession>A0AA39CSD4</accession>
<evidence type="ECO:0000313" key="3">
    <source>
        <dbReference type="EMBL" id="KAJ9618351.1"/>
    </source>
</evidence>
<protein>
    <submittedName>
        <fullName evidence="3">Uncharacterized protein</fullName>
    </submittedName>
</protein>
<sequence>MEQSIFGKTEAGDSSGDTVATTPGDTMDVDVNVRATADTPDTADVDVDVDVDMADKPPNDDDNEESSDRDSLPDLTDIEARHLRKTPNHEVKTTERQGLLYSGFFRQLQLKPQKYLEFYNGVIWPLRYNHIEEIQRGTPAGYRAFTNRLLRGYGYIIWPSNSAPTSEWLIDVEDLDEGDVRLTYVKPTGRNGASTVPENARFCTILDALWARMRNAIFTRRTQTTAPNRRVRARQNSNKARCRQSSSFVDDNETDYDDIEGIRNNTISPQTFLERARGRTQQTVLNSQATTTTTMAHANANAAGSSNQKLTYEELDQALDRLQATLSDIRERSDPDMFASLWEEKIMRLDEIEAGLPQDPALVAMFDRSIARGDMPAPPPGPGPVMCNEPFNSRGNPSRDINLNIPPTIPGTMSVWVNVADMPAVALNEADIITTGFGDLSIGGGDGGSSHHWVDAPVDQLDMERFIKGVNERITPTPSKVMGYVLSYGWNDSCRFISTGQFETCGRILSSSSTSTTTVASSSSSVGPSSTDFPPQQWSVIRQGWSNFRNDLERAALDGVKIWRIKVCVVALP</sequence>
<evidence type="ECO:0000256" key="1">
    <source>
        <dbReference type="SAM" id="Coils"/>
    </source>
</evidence>
<feature type="region of interest" description="Disordered" evidence="2">
    <location>
        <begin position="515"/>
        <end position="534"/>
    </location>
</feature>
<keyword evidence="1" id="KW-0175">Coiled coil</keyword>
<proteinExistence type="predicted"/>
<feature type="region of interest" description="Disordered" evidence="2">
    <location>
        <begin position="1"/>
        <end position="74"/>
    </location>
</feature>
<dbReference type="AlphaFoldDB" id="A0AA39CSD4"/>
<feature type="compositionally biased region" description="Low complexity" evidence="2">
    <location>
        <begin position="515"/>
        <end position="531"/>
    </location>
</feature>